<evidence type="ECO:0000256" key="3">
    <source>
        <dbReference type="ARBA" id="ARBA00022448"/>
    </source>
</evidence>
<keyword evidence="3" id="KW-0813">Transport</keyword>
<gene>
    <name evidence="7" type="primary">desE</name>
    <name evidence="7" type="ORF">GCM10009544_61540</name>
</gene>
<proteinExistence type="inferred from homology"/>
<organism evidence="7 8">
    <name type="scientific">Streptomyces stramineus</name>
    <dbReference type="NCBI Taxonomy" id="173861"/>
    <lineage>
        <taxon>Bacteria</taxon>
        <taxon>Bacillati</taxon>
        <taxon>Actinomycetota</taxon>
        <taxon>Actinomycetes</taxon>
        <taxon>Kitasatosporales</taxon>
        <taxon>Streptomycetaceae</taxon>
        <taxon>Streptomyces</taxon>
    </lineage>
</organism>
<dbReference type="Pfam" id="PF01497">
    <property type="entry name" value="Peripla_BP_2"/>
    <property type="match status" value="1"/>
</dbReference>
<evidence type="ECO:0000313" key="8">
    <source>
        <dbReference type="Proteomes" id="UP001499895"/>
    </source>
</evidence>
<protein>
    <submittedName>
        <fullName evidence="7">Siderophore-binding protein DesE</fullName>
    </submittedName>
</protein>
<dbReference type="RefSeq" id="WP_344097147.1">
    <property type="nucleotide sequence ID" value="NZ_BAAAHB010000129.1"/>
</dbReference>
<dbReference type="PROSITE" id="PS50983">
    <property type="entry name" value="FE_B12_PBP"/>
    <property type="match status" value="1"/>
</dbReference>
<dbReference type="Proteomes" id="UP001499895">
    <property type="component" value="Unassembled WGS sequence"/>
</dbReference>
<evidence type="ECO:0000259" key="6">
    <source>
        <dbReference type="PROSITE" id="PS50983"/>
    </source>
</evidence>
<dbReference type="InterPro" id="IPR006311">
    <property type="entry name" value="TAT_signal"/>
</dbReference>
<comment type="similarity">
    <text evidence="2">Belongs to the bacterial solute-binding protein 8 family.</text>
</comment>
<dbReference type="InterPro" id="IPR051313">
    <property type="entry name" value="Bact_iron-sidero_bind"/>
</dbReference>
<accession>A0ABN1B8W4</accession>
<feature type="region of interest" description="Disordered" evidence="5">
    <location>
        <begin position="34"/>
        <end position="64"/>
    </location>
</feature>
<name>A0ABN1B8W4_9ACTN</name>
<evidence type="ECO:0000256" key="5">
    <source>
        <dbReference type="SAM" id="MobiDB-lite"/>
    </source>
</evidence>
<dbReference type="PROSITE" id="PS51318">
    <property type="entry name" value="TAT"/>
    <property type="match status" value="1"/>
</dbReference>
<sequence>MRTTPRTPSLSRRGLLAAGGAFGVGALLTACGGGGSADSGDSGPGSGGDSWTFKDDRGTTAEAGRTPKKITAFTGTAAALHDFGIECAAVFGPTTLKDGKPDPQAGDLDVKKVKILGNAWGEFNVEQYAALGPELLVTNMLEAGDLWYVPADSKKKILGLAPSVGIMTSKVTLTHVIRRYAELAESLGADLGAKKVTDAKQRFERASESLRKAAKANKGLKVLCASGSAELLYVSDPTVYADLAYFAELGVEFVRPGKVTGGFFESLSWENAGTYPADLILLDNRTAALQPKDLASKPTWAGLPAVKAGQITPWLSEPRYSYTGCAPLVEALATAIEKAKKVS</sequence>
<dbReference type="PANTHER" id="PTHR30532">
    <property type="entry name" value="IRON III DICITRATE-BINDING PERIPLASMIC PROTEIN"/>
    <property type="match status" value="1"/>
</dbReference>
<evidence type="ECO:0000313" key="7">
    <source>
        <dbReference type="EMBL" id="GAA0492704.1"/>
    </source>
</evidence>
<feature type="domain" description="Fe/B12 periplasmic-binding" evidence="6">
    <location>
        <begin position="68"/>
        <end position="343"/>
    </location>
</feature>
<evidence type="ECO:0000256" key="2">
    <source>
        <dbReference type="ARBA" id="ARBA00008814"/>
    </source>
</evidence>
<evidence type="ECO:0000256" key="1">
    <source>
        <dbReference type="ARBA" id="ARBA00004196"/>
    </source>
</evidence>
<dbReference type="InterPro" id="IPR002491">
    <property type="entry name" value="ABC_transptr_periplasmic_BD"/>
</dbReference>
<dbReference type="Gene3D" id="3.40.50.1980">
    <property type="entry name" value="Nitrogenase molybdenum iron protein domain"/>
    <property type="match status" value="2"/>
</dbReference>
<feature type="compositionally biased region" description="Gly residues" evidence="5">
    <location>
        <begin position="34"/>
        <end position="48"/>
    </location>
</feature>
<dbReference type="EMBL" id="BAAAHB010000129">
    <property type="protein sequence ID" value="GAA0492704.1"/>
    <property type="molecule type" value="Genomic_DNA"/>
</dbReference>
<keyword evidence="4" id="KW-0732">Signal</keyword>
<dbReference type="PROSITE" id="PS51257">
    <property type="entry name" value="PROKAR_LIPOPROTEIN"/>
    <property type="match status" value="1"/>
</dbReference>
<comment type="subcellular location">
    <subcellularLocation>
        <location evidence="1">Cell envelope</location>
    </subcellularLocation>
</comment>
<evidence type="ECO:0000256" key="4">
    <source>
        <dbReference type="ARBA" id="ARBA00022729"/>
    </source>
</evidence>
<dbReference type="SUPFAM" id="SSF53807">
    <property type="entry name" value="Helical backbone' metal receptor"/>
    <property type="match status" value="1"/>
</dbReference>
<dbReference type="PANTHER" id="PTHR30532:SF24">
    <property type="entry name" value="FERRIC ENTEROBACTIN-BINDING PERIPLASMIC PROTEIN FEPB"/>
    <property type="match status" value="1"/>
</dbReference>
<keyword evidence="8" id="KW-1185">Reference proteome</keyword>
<comment type="caution">
    <text evidence="7">The sequence shown here is derived from an EMBL/GenBank/DDBJ whole genome shotgun (WGS) entry which is preliminary data.</text>
</comment>
<reference evidence="7 8" key="1">
    <citation type="journal article" date="2019" name="Int. J. Syst. Evol. Microbiol.">
        <title>The Global Catalogue of Microorganisms (GCM) 10K type strain sequencing project: providing services to taxonomists for standard genome sequencing and annotation.</title>
        <authorList>
            <consortium name="The Broad Institute Genomics Platform"/>
            <consortium name="The Broad Institute Genome Sequencing Center for Infectious Disease"/>
            <person name="Wu L."/>
            <person name="Ma J."/>
        </authorList>
    </citation>
    <scope>NUCLEOTIDE SEQUENCE [LARGE SCALE GENOMIC DNA]</scope>
    <source>
        <strain evidence="7 8">JCM 10649</strain>
    </source>
</reference>